<evidence type="ECO:0000313" key="6">
    <source>
        <dbReference type="Proteomes" id="UP000494256"/>
    </source>
</evidence>
<evidence type="ECO:0000313" key="5">
    <source>
        <dbReference type="EMBL" id="CAB3243342.1"/>
    </source>
</evidence>
<dbReference type="OrthoDB" id="306690at2759"/>
<dbReference type="Pfam" id="PF03022">
    <property type="entry name" value="MRJP"/>
    <property type="match status" value="1"/>
</dbReference>
<dbReference type="Proteomes" id="UP000494256">
    <property type="component" value="Unassembled WGS sequence"/>
</dbReference>
<dbReference type="EMBL" id="CADEBD010000314">
    <property type="protein sequence ID" value="CAB3243342.1"/>
    <property type="molecule type" value="Genomic_DNA"/>
</dbReference>
<dbReference type="GO" id="GO:0005576">
    <property type="term" value="C:extracellular region"/>
    <property type="evidence" value="ECO:0007669"/>
    <property type="project" value="UniProtKB-SubCell"/>
</dbReference>
<keyword evidence="3" id="KW-0964">Secreted</keyword>
<comment type="subcellular location">
    <subcellularLocation>
        <location evidence="1">Secreted</location>
    </subcellularLocation>
</comment>
<dbReference type="PANTHER" id="PTHR10009">
    <property type="entry name" value="PROTEIN YELLOW-RELATED"/>
    <property type="match status" value="1"/>
</dbReference>
<evidence type="ECO:0008006" key="7">
    <source>
        <dbReference type="Google" id="ProtNLM"/>
    </source>
</evidence>
<dbReference type="Gene3D" id="2.120.10.30">
    <property type="entry name" value="TolB, C-terminal domain"/>
    <property type="match status" value="1"/>
</dbReference>
<comment type="caution">
    <text evidence="5">The sequence shown here is derived from an EMBL/GenBank/DDBJ whole genome shotgun (WGS) entry which is preliminary data.</text>
</comment>
<evidence type="ECO:0000256" key="1">
    <source>
        <dbReference type="ARBA" id="ARBA00004613"/>
    </source>
</evidence>
<name>A0A8S1A4X1_ARCPL</name>
<sequence>MADTVHNSTKSEFFMKLYRVYKSFRGLELCLVSLRGFVEPVVRCLTPLSSVGHFVYTLLTSHNKNEGLKFACSPRESRTNAINEKKFIPENNLPLGLVRWRNKLFVSIPRWKAGVASTLNYIDLDGPQDQLLKPYPSFKDNFIPDSANKLPSNTSLVSVFRLFVDPCDRLWMVDTGLADILGNGNQITGPSIVIFDLKTDQLIHRYSCKTTDLKEDSFLANIVVDVTKDTCDDAYAYIPDLGGYGVIVYSLKQDKSWRIAHHYFHFEPLAGTYNVSGIEFQWTDGVFALALSEPREDGYRTTFFHAFSSTKEFCVSTELLRNYKSIDKNEAFHDFKLLGDRGERTQSAASFYDPKTHVLFYTQINRNGVGCWNSNKPYTVENNPLIFSDPTLYEFPNDLKIDDDGTLWVLVDKLPRFIYKTLDPNVINYSIYSINTTQAIEGTSCQ</sequence>
<evidence type="ECO:0000256" key="3">
    <source>
        <dbReference type="ARBA" id="ARBA00022525"/>
    </source>
</evidence>
<reference evidence="5 6" key="1">
    <citation type="submission" date="2020-04" db="EMBL/GenBank/DDBJ databases">
        <authorList>
            <person name="Wallbank WR R."/>
            <person name="Pardo Diaz C."/>
            <person name="Kozak K."/>
            <person name="Martin S."/>
            <person name="Jiggins C."/>
            <person name="Moest M."/>
            <person name="Warren A I."/>
            <person name="Byers J.R.P. K."/>
            <person name="Montejo-Kovacevich G."/>
            <person name="Yen C E."/>
        </authorList>
    </citation>
    <scope>NUCLEOTIDE SEQUENCE [LARGE SCALE GENOMIC DNA]</scope>
</reference>
<keyword evidence="4" id="KW-0732">Signal</keyword>
<dbReference type="SUPFAM" id="SSF101898">
    <property type="entry name" value="NHL repeat"/>
    <property type="match status" value="1"/>
</dbReference>
<comment type="similarity">
    <text evidence="2">Belongs to the major royal jelly protein family.</text>
</comment>
<proteinExistence type="inferred from homology"/>
<dbReference type="AlphaFoldDB" id="A0A8S1A4X1"/>
<dbReference type="PANTHER" id="PTHR10009:SF11">
    <property type="entry name" value="RH54244P"/>
    <property type="match status" value="1"/>
</dbReference>
<accession>A0A8S1A4X1</accession>
<organism evidence="5 6">
    <name type="scientific">Arctia plantaginis</name>
    <name type="common">Wood tiger moth</name>
    <name type="synonym">Phalaena plantaginis</name>
    <dbReference type="NCBI Taxonomy" id="874455"/>
    <lineage>
        <taxon>Eukaryota</taxon>
        <taxon>Metazoa</taxon>
        <taxon>Ecdysozoa</taxon>
        <taxon>Arthropoda</taxon>
        <taxon>Hexapoda</taxon>
        <taxon>Insecta</taxon>
        <taxon>Pterygota</taxon>
        <taxon>Neoptera</taxon>
        <taxon>Endopterygota</taxon>
        <taxon>Lepidoptera</taxon>
        <taxon>Glossata</taxon>
        <taxon>Ditrysia</taxon>
        <taxon>Noctuoidea</taxon>
        <taxon>Erebidae</taxon>
        <taxon>Arctiinae</taxon>
        <taxon>Arctia</taxon>
    </lineage>
</organism>
<dbReference type="InterPro" id="IPR011042">
    <property type="entry name" value="6-blade_b-propeller_TolB-like"/>
</dbReference>
<evidence type="ECO:0000256" key="4">
    <source>
        <dbReference type="ARBA" id="ARBA00022729"/>
    </source>
</evidence>
<dbReference type="InterPro" id="IPR017996">
    <property type="entry name" value="MRJP/yellow-related"/>
</dbReference>
<evidence type="ECO:0000256" key="2">
    <source>
        <dbReference type="ARBA" id="ARBA00009127"/>
    </source>
</evidence>
<protein>
    <recommendedName>
        <fullName evidence="7">Yellow-c</fullName>
    </recommendedName>
</protein>
<gene>
    <name evidence="5" type="ORF">APLA_LOCUS10334</name>
</gene>